<organism evidence="2 3">
    <name type="scientific">Dickeya fangzhongdai</name>
    <dbReference type="NCBI Taxonomy" id="1778540"/>
    <lineage>
        <taxon>Bacteria</taxon>
        <taxon>Pseudomonadati</taxon>
        <taxon>Pseudomonadota</taxon>
        <taxon>Gammaproteobacteria</taxon>
        <taxon>Enterobacterales</taxon>
        <taxon>Pectobacteriaceae</taxon>
        <taxon>Dickeya</taxon>
    </lineage>
</organism>
<dbReference type="PANTHER" id="PTHR43048:SF3">
    <property type="entry name" value="METHYLMALONYL-COA EPIMERASE, MITOCHONDRIAL"/>
    <property type="match status" value="1"/>
</dbReference>
<dbReference type="AlphaFoldDB" id="A0A2K8QGN4"/>
<dbReference type="GO" id="GO:0004493">
    <property type="term" value="F:methylmalonyl-CoA epimerase activity"/>
    <property type="evidence" value="ECO:0007669"/>
    <property type="project" value="TreeGrafter"/>
</dbReference>
<evidence type="ECO:0000313" key="3">
    <source>
        <dbReference type="Proteomes" id="UP000231901"/>
    </source>
</evidence>
<dbReference type="Gene3D" id="3.10.180.10">
    <property type="entry name" value="2,3-Dihydroxybiphenyl 1,2-Dioxygenase, domain 1"/>
    <property type="match status" value="1"/>
</dbReference>
<dbReference type="GeneID" id="66562834"/>
<keyword evidence="3" id="KW-1185">Reference proteome</keyword>
<dbReference type="GO" id="GO:0046872">
    <property type="term" value="F:metal ion binding"/>
    <property type="evidence" value="ECO:0007669"/>
    <property type="project" value="UniProtKB-KW"/>
</dbReference>
<dbReference type="SUPFAM" id="SSF54593">
    <property type="entry name" value="Glyoxalase/Bleomycin resistance protein/Dihydroxybiphenyl dioxygenase"/>
    <property type="match status" value="1"/>
</dbReference>
<keyword evidence="1" id="KW-0479">Metal-binding</keyword>
<dbReference type="PANTHER" id="PTHR43048">
    <property type="entry name" value="METHYLMALONYL-COA EPIMERASE"/>
    <property type="match status" value="1"/>
</dbReference>
<dbReference type="InterPro" id="IPR029068">
    <property type="entry name" value="Glyas_Bleomycin-R_OHBP_Dase"/>
</dbReference>
<dbReference type="InterPro" id="IPR051785">
    <property type="entry name" value="MMCE/EMCE_epimerase"/>
</dbReference>
<name>A0A2K8QGN4_9GAMM</name>
<dbReference type="Proteomes" id="UP000231901">
    <property type="component" value="Chromosome"/>
</dbReference>
<accession>A0A2K8QGN4</accession>
<protein>
    <submittedName>
        <fullName evidence="2">Glyoxalase</fullName>
    </submittedName>
</protein>
<dbReference type="EMBL" id="CP025003">
    <property type="protein sequence ID" value="ATZ92602.1"/>
    <property type="molecule type" value="Genomic_DNA"/>
</dbReference>
<dbReference type="RefSeq" id="WP_038920600.1">
    <property type="nucleotide sequence ID" value="NZ_BMJF01000014.1"/>
</dbReference>
<dbReference type="Pfam" id="PF13669">
    <property type="entry name" value="Glyoxalase_4"/>
    <property type="match status" value="1"/>
</dbReference>
<sequence length="143" mass="16345">MKFSHLGYIVRNSDTTIAAMATFFPHITVHRKKVSAQQIYVTFMNTTRHDMQIELVEPLPENRLLSGMLDKENKACLPYHICFEVDDFDKKYQQLRDDGWLALTRPFHAYPQGPLASHLYKPEAGIMEIMSGSTNLIAQGETA</sequence>
<dbReference type="OrthoDB" id="9788468at2"/>
<dbReference type="GO" id="GO:0046491">
    <property type="term" value="P:L-methylmalonyl-CoA metabolic process"/>
    <property type="evidence" value="ECO:0007669"/>
    <property type="project" value="TreeGrafter"/>
</dbReference>
<dbReference type="KEGG" id="dfn:CVE23_00560"/>
<reference evidence="3" key="1">
    <citation type="journal article" date="2018" name="Genome Announc.">
        <title>Complete genome sequence of a Dickeya fangzhongdai type strain causing bleeding canker of pear tree trunks.</title>
        <authorList>
            <person name="Zhao Y."/>
            <person name="Tian Y."/>
            <person name="Li X."/>
            <person name="Hu B."/>
        </authorList>
    </citation>
    <scope>NUCLEOTIDE SEQUENCE [LARGE SCALE GENOMIC DNA]</scope>
    <source>
        <strain evidence="3">DSM 101947</strain>
    </source>
</reference>
<gene>
    <name evidence="2" type="ORF">CVE23_00560</name>
</gene>
<evidence type="ECO:0000313" key="2">
    <source>
        <dbReference type="EMBL" id="ATZ92602.1"/>
    </source>
</evidence>
<proteinExistence type="predicted"/>
<evidence type="ECO:0000256" key="1">
    <source>
        <dbReference type="ARBA" id="ARBA00022723"/>
    </source>
</evidence>